<sequence>MSSVSVAEQLEEAVSPVKNLEQNKSVGLSMTPLKRRFSEDENEEVVAKKIRTSDGEQISVPETTTGDAEEEMEKGEDIDAELVVATDEDEKATDDDAKESEQEQPVVDVVLDKEDAGGDDEGKGDGEKEEESTILDVET</sequence>
<reference evidence="4" key="1">
    <citation type="submission" date="2017-02" db="UniProtKB">
        <authorList>
            <consortium name="WormBaseParasite"/>
        </authorList>
    </citation>
    <scope>IDENTIFICATION</scope>
</reference>
<reference evidence="2 3" key="2">
    <citation type="submission" date="2018-11" db="EMBL/GenBank/DDBJ databases">
        <authorList>
            <consortium name="Pathogen Informatics"/>
        </authorList>
    </citation>
    <scope>NUCLEOTIDE SEQUENCE [LARGE SCALE GENOMIC DNA]</scope>
    <source>
        <strain evidence="2 3">Costa Rica</strain>
    </source>
</reference>
<feature type="compositionally biased region" description="Acidic residues" evidence="1">
    <location>
        <begin position="67"/>
        <end position="98"/>
    </location>
</feature>
<organism evidence="4">
    <name type="scientific">Angiostrongylus costaricensis</name>
    <name type="common">Nematode worm</name>
    <dbReference type="NCBI Taxonomy" id="334426"/>
    <lineage>
        <taxon>Eukaryota</taxon>
        <taxon>Metazoa</taxon>
        <taxon>Ecdysozoa</taxon>
        <taxon>Nematoda</taxon>
        <taxon>Chromadorea</taxon>
        <taxon>Rhabditida</taxon>
        <taxon>Rhabditina</taxon>
        <taxon>Rhabditomorpha</taxon>
        <taxon>Strongyloidea</taxon>
        <taxon>Metastrongylidae</taxon>
        <taxon>Angiostrongylus</taxon>
    </lineage>
</organism>
<dbReference type="Proteomes" id="UP000267027">
    <property type="component" value="Unassembled WGS sequence"/>
</dbReference>
<dbReference type="OrthoDB" id="5868385at2759"/>
<evidence type="ECO:0000256" key="1">
    <source>
        <dbReference type="SAM" id="MobiDB-lite"/>
    </source>
</evidence>
<name>A0A0R3PYX4_ANGCS</name>
<keyword evidence="3" id="KW-1185">Reference proteome</keyword>
<feature type="compositionally biased region" description="Acidic residues" evidence="1">
    <location>
        <begin position="127"/>
        <end position="139"/>
    </location>
</feature>
<evidence type="ECO:0000313" key="3">
    <source>
        <dbReference type="Proteomes" id="UP000267027"/>
    </source>
</evidence>
<evidence type="ECO:0000313" key="4">
    <source>
        <dbReference type="WBParaSite" id="ACOC_0001167201-mRNA-1"/>
    </source>
</evidence>
<dbReference type="WBParaSite" id="ACOC_0001167201-mRNA-1">
    <property type="protein sequence ID" value="ACOC_0001167201-mRNA-1"/>
    <property type="gene ID" value="ACOC_0001167201"/>
</dbReference>
<gene>
    <name evidence="2" type="ORF">ACOC_LOCUS11673</name>
</gene>
<evidence type="ECO:0000313" key="2">
    <source>
        <dbReference type="EMBL" id="VDM63258.1"/>
    </source>
</evidence>
<dbReference type="AlphaFoldDB" id="A0A0R3PYX4"/>
<protein>
    <submittedName>
        <fullName evidence="4">Nucleolin-like</fullName>
    </submittedName>
</protein>
<proteinExistence type="predicted"/>
<accession>A0A0R3PYX4</accession>
<dbReference type="EMBL" id="UYYA01004755">
    <property type="protein sequence ID" value="VDM63258.1"/>
    <property type="molecule type" value="Genomic_DNA"/>
</dbReference>
<feature type="region of interest" description="Disordered" evidence="1">
    <location>
        <begin position="1"/>
        <end position="139"/>
    </location>
</feature>
<feature type="compositionally biased region" description="Basic and acidic residues" evidence="1">
    <location>
        <begin position="110"/>
        <end position="126"/>
    </location>
</feature>
<feature type="compositionally biased region" description="Basic and acidic residues" evidence="1">
    <location>
        <begin position="45"/>
        <end position="54"/>
    </location>
</feature>